<dbReference type="Proteomes" id="UP000188320">
    <property type="component" value="Unassembled WGS sequence"/>
</dbReference>
<feature type="non-terminal residue" evidence="1">
    <location>
        <position position="95"/>
    </location>
</feature>
<sequence>MNPPNIHEIGKWADQRIQSRCASADLGYGHVLRVLHHSGATFEHPLEKSQTKAAAKNATVFIVFRSILGAVESGFAPGMIAFLPYWYTREEVGFR</sequence>
<dbReference type="InterPro" id="IPR036259">
    <property type="entry name" value="MFS_trans_sf"/>
</dbReference>
<accession>A0A1R1PI11</accession>
<evidence type="ECO:0000313" key="1">
    <source>
        <dbReference type="EMBL" id="OMH80569.1"/>
    </source>
</evidence>
<dbReference type="AlphaFoldDB" id="A0A1R1PI11"/>
<gene>
    <name evidence="1" type="ORF">AX774_g5989</name>
</gene>
<dbReference type="Gene3D" id="1.20.1250.20">
    <property type="entry name" value="MFS general substrate transporter like domains"/>
    <property type="match status" value="1"/>
</dbReference>
<evidence type="ECO:0000313" key="2">
    <source>
        <dbReference type="Proteomes" id="UP000188320"/>
    </source>
</evidence>
<protein>
    <submittedName>
        <fullName evidence="1">Uncharacterized protein</fullName>
    </submittedName>
</protein>
<name>A0A1R1PI11_ZANCU</name>
<dbReference type="SUPFAM" id="SSF103473">
    <property type="entry name" value="MFS general substrate transporter"/>
    <property type="match status" value="1"/>
</dbReference>
<dbReference type="EMBL" id="LSSK01001150">
    <property type="protein sequence ID" value="OMH80569.1"/>
    <property type="molecule type" value="Genomic_DNA"/>
</dbReference>
<keyword evidence="2" id="KW-1185">Reference proteome</keyword>
<comment type="caution">
    <text evidence="1">The sequence shown here is derived from an EMBL/GenBank/DDBJ whole genome shotgun (WGS) entry which is preliminary data.</text>
</comment>
<reference evidence="2" key="1">
    <citation type="submission" date="2017-01" db="EMBL/GenBank/DDBJ databases">
        <authorList>
            <person name="Wang Y."/>
            <person name="White M."/>
            <person name="Kvist S."/>
            <person name="Moncalvo J.-M."/>
        </authorList>
    </citation>
    <scope>NUCLEOTIDE SEQUENCE [LARGE SCALE GENOMIC DNA]</scope>
    <source>
        <strain evidence="2">COL-18-3</strain>
    </source>
</reference>
<organism evidence="1 2">
    <name type="scientific">Zancudomyces culisetae</name>
    <name type="common">Gut fungus</name>
    <name type="synonym">Smittium culisetae</name>
    <dbReference type="NCBI Taxonomy" id="1213189"/>
    <lineage>
        <taxon>Eukaryota</taxon>
        <taxon>Fungi</taxon>
        <taxon>Fungi incertae sedis</taxon>
        <taxon>Zoopagomycota</taxon>
        <taxon>Kickxellomycotina</taxon>
        <taxon>Harpellomycetes</taxon>
        <taxon>Harpellales</taxon>
        <taxon>Legeriomycetaceae</taxon>
        <taxon>Zancudomyces</taxon>
    </lineage>
</organism>
<dbReference type="OrthoDB" id="2985014at2759"/>
<proteinExistence type="predicted"/>